<gene>
    <name evidence="4" type="ORF">CDV28_10694</name>
</gene>
<organism evidence="4 5">
    <name type="scientific">Candidatus Electronema aureum</name>
    <dbReference type="NCBI Taxonomy" id="2005002"/>
    <lineage>
        <taxon>Bacteria</taxon>
        <taxon>Pseudomonadati</taxon>
        <taxon>Thermodesulfobacteriota</taxon>
        <taxon>Desulfobulbia</taxon>
        <taxon>Desulfobulbales</taxon>
        <taxon>Desulfobulbaceae</taxon>
        <taxon>Candidatus Electronema</taxon>
    </lineage>
</organism>
<dbReference type="PIRSF" id="PIRSF005647">
    <property type="entry name" value="CooC"/>
    <property type="match status" value="1"/>
</dbReference>
<evidence type="ECO:0000313" key="4">
    <source>
        <dbReference type="EMBL" id="TAA75539.1"/>
    </source>
</evidence>
<dbReference type="InterPro" id="IPR027417">
    <property type="entry name" value="P-loop_NTPase"/>
</dbReference>
<dbReference type="GO" id="GO:0005829">
    <property type="term" value="C:cytosol"/>
    <property type="evidence" value="ECO:0007669"/>
    <property type="project" value="TreeGrafter"/>
</dbReference>
<proteinExistence type="predicted"/>
<dbReference type="AlphaFoldDB" id="A0A521G3D1"/>
<dbReference type="InterPro" id="IPR050625">
    <property type="entry name" value="ParA/MinD_ATPase"/>
</dbReference>
<dbReference type="GO" id="GO:0016887">
    <property type="term" value="F:ATP hydrolysis activity"/>
    <property type="evidence" value="ECO:0007669"/>
    <property type="project" value="TreeGrafter"/>
</dbReference>
<dbReference type="SUPFAM" id="SSF52540">
    <property type="entry name" value="P-loop containing nucleoside triphosphate hydrolases"/>
    <property type="match status" value="1"/>
</dbReference>
<reference evidence="4" key="1">
    <citation type="submission" date="2017-07" db="EMBL/GenBank/DDBJ databases">
        <title>The cable genome - Insights into the physiology and evolution of filamentous bacteria capable of sulfide oxidation via long distance electron transfer.</title>
        <authorList>
            <person name="Thorup C."/>
            <person name="Bjerg J.T."/>
            <person name="Schreiber L."/>
            <person name="Nielsen L.P."/>
            <person name="Kjeldsen K.U."/>
            <person name="Boesen T."/>
            <person name="Boggild A."/>
            <person name="Meysman F."/>
            <person name="Geelhoed J."/>
            <person name="Schramm A."/>
        </authorList>
    </citation>
    <scope>NUCLEOTIDE SEQUENCE [LARGE SCALE GENOMIC DNA]</scope>
    <source>
        <strain evidence="4">GS</strain>
    </source>
</reference>
<evidence type="ECO:0000313" key="5">
    <source>
        <dbReference type="Proteomes" id="UP000316238"/>
    </source>
</evidence>
<evidence type="ECO:0000256" key="1">
    <source>
        <dbReference type="ARBA" id="ARBA00022741"/>
    </source>
</evidence>
<dbReference type="InterPro" id="IPR002586">
    <property type="entry name" value="CobQ/CobB/MinD/ParA_Nub-bd_dom"/>
</dbReference>
<dbReference type="PANTHER" id="PTHR43384:SF6">
    <property type="entry name" value="SEPTUM SITE-DETERMINING PROTEIN MIND HOMOLOG, CHLOROPLASTIC"/>
    <property type="match status" value="1"/>
</dbReference>
<sequence>MPQIIALAGKGGTGKTTTAALLLKYLTARKMTPALAVDADANANLNELLDIDVHATLGAIRKELKGDIPPGMTRNQYMEMKLHQALIEEEGFDLMVMGQPDGPGCYCAANQYLAMTMDRLADNYKYIIVDNEAGMEHLSRLNLRRIDYLLIVSDPSARGILTARRIAELTKPLQLEIKHQYLIVNRVPDPIPPALQKKINAAVVEADMELAGSIPASNELVQQELSGASYLQLAEDSQIIQQVFAIFDHIFSSKQP</sequence>
<dbReference type="InterPro" id="IPR014433">
    <property type="entry name" value="CooC"/>
</dbReference>
<keyword evidence="1" id="KW-0547">Nucleotide-binding</keyword>
<dbReference type="GO" id="GO:0009898">
    <property type="term" value="C:cytoplasmic side of plasma membrane"/>
    <property type="evidence" value="ECO:0007669"/>
    <property type="project" value="TreeGrafter"/>
</dbReference>
<evidence type="ECO:0000259" key="3">
    <source>
        <dbReference type="Pfam" id="PF01656"/>
    </source>
</evidence>
<name>A0A521G3D1_9BACT</name>
<protein>
    <submittedName>
        <fullName evidence="4">CO dehydrogenase maturation factor</fullName>
    </submittedName>
</protein>
<accession>A0A521G3D1</accession>
<comment type="caution">
    <text evidence="4">The sequence shown here is derived from an EMBL/GenBank/DDBJ whole genome shotgun (WGS) entry which is preliminary data.</text>
</comment>
<dbReference type="EMBL" id="NQJD01000006">
    <property type="protein sequence ID" value="TAA75539.1"/>
    <property type="molecule type" value="Genomic_DNA"/>
</dbReference>
<dbReference type="Proteomes" id="UP000316238">
    <property type="component" value="Unassembled WGS sequence"/>
</dbReference>
<dbReference type="PANTHER" id="PTHR43384">
    <property type="entry name" value="SEPTUM SITE-DETERMINING PROTEIN MIND HOMOLOG, CHLOROPLASTIC-RELATED"/>
    <property type="match status" value="1"/>
</dbReference>
<dbReference type="Gene3D" id="3.40.50.300">
    <property type="entry name" value="P-loop containing nucleotide triphosphate hydrolases"/>
    <property type="match status" value="1"/>
</dbReference>
<feature type="domain" description="CobQ/CobB/MinD/ParA nucleotide binding" evidence="3">
    <location>
        <begin position="4"/>
        <end position="227"/>
    </location>
</feature>
<dbReference type="GO" id="GO:0005524">
    <property type="term" value="F:ATP binding"/>
    <property type="evidence" value="ECO:0007669"/>
    <property type="project" value="UniProtKB-KW"/>
</dbReference>
<evidence type="ECO:0000256" key="2">
    <source>
        <dbReference type="ARBA" id="ARBA00022840"/>
    </source>
</evidence>
<dbReference type="Pfam" id="PF01656">
    <property type="entry name" value="CbiA"/>
    <property type="match status" value="1"/>
</dbReference>
<dbReference type="GO" id="GO:0051782">
    <property type="term" value="P:negative regulation of cell division"/>
    <property type="evidence" value="ECO:0007669"/>
    <property type="project" value="TreeGrafter"/>
</dbReference>
<keyword evidence="5" id="KW-1185">Reference proteome</keyword>
<keyword evidence="2" id="KW-0067">ATP-binding</keyword>